<reference evidence="10 11" key="1">
    <citation type="submission" date="2020-05" db="EMBL/GenBank/DDBJ databases">
        <title>Thiomicrorhabdus sediminis sp.nov. and Thiomicrorhabdus xiamenensis sp.nov., novel sulfur-oxidizing bacteria isolated from coastal sediment.</title>
        <authorList>
            <person name="Liu X."/>
        </authorList>
    </citation>
    <scope>NUCLEOTIDE SEQUENCE [LARGE SCALE GENOMIC DNA]</scope>
    <source>
        <strain evidence="10 11">G2</strain>
    </source>
</reference>
<evidence type="ECO:0000256" key="7">
    <source>
        <dbReference type="ARBA" id="ARBA00023136"/>
    </source>
</evidence>
<proteinExistence type="predicted"/>
<dbReference type="GO" id="GO:0005886">
    <property type="term" value="C:plasma membrane"/>
    <property type="evidence" value="ECO:0007669"/>
    <property type="project" value="UniProtKB-SubCell"/>
</dbReference>
<evidence type="ECO:0000256" key="6">
    <source>
        <dbReference type="ARBA" id="ARBA00022989"/>
    </source>
</evidence>
<feature type="transmembrane region" description="Helical" evidence="8">
    <location>
        <begin position="240"/>
        <end position="260"/>
    </location>
</feature>
<evidence type="ECO:0000256" key="1">
    <source>
        <dbReference type="ARBA" id="ARBA00004429"/>
    </source>
</evidence>
<dbReference type="Gene3D" id="1.20.1250.20">
    <property type="entry name" value="MFS general substrate transporter like domains"/>
    <property type="match status" value="2"/>
</dbReference>
<feature type="transmembrane region" description="Helical" evidence="8">
    <location>
        <begin position="101"/>
        <end position="119"/>
    </location>
</feature>
<dbReference type="RefSeq" id="WP_173284445.1">
    <property type="nucleotide sequence ID" value="NZ_CP054020.1"/>
</dbReference>
<keyword evidence="11" id="KW-1185">Reference proteome</keyword>
<dbReference type="InterPro" id="IPR036259">
    <property type="entry name" value="MFS_trans_sf"/>
</dbReference>
<dbReference type="NCBIfam" id="NF037955">
    <property type="entry name" value="mfs"/>
    <property type="match status" value="1"/>
</dbReference>
<organism evidence="10 11">
    <name type="scientific">Thiomicrorhabdus xiamenensis</name>
    <dbReference type="NCBI Taxonomy" id="2739063"/>
    <lineage>
        <taxon>Bacteria</taxon>
        <taxon>Pseudomonadati</taxon>
        <taxon>Pseudomonadota</taxon>
        <taxon>Gammaproteobacteria</taxon>
        <taxon>Thiotrichales</taxon>
        <taxon>Piscirickettsiaceae</taxon>
        <taxon>Thiomicrorhabdus</taxon>
    </lineage>
</organism>
<feature type="transmembrane region" description="Helical" evidence="8">
    <location>
        <begin position="267"/>
        <end position="287"/>
    </location>
</feature>
<keyword evidence="3" id="KW-1003">Cell membrane</keyword>
<dbReference type="GO" id="GO:0015528">
    <property type="term" value="F:lactose:proton symporter activity"/>
    <property type="evidence" value="ECO:0007669"/>
    <property type="project" value="TreeGrafter"/>
</dbReference>
<name>A0A7D4NQG0_9GAMM</name>
<keyword evidence="6 8" id="KW-1133">Transmembrane helix</keyword>
<feature type="transmembrane region" description="Helical" evidence="8">
    <location>
        <begin position="207"/>
        <end position="228"/>
    </location>
</feature>
<evidence type="ECO:0000313" key="10">
    <source>
        <dbReference type="EMBL" id="QKI88832.1"/>
    </source>
</evidence>
<evidence type="ECO:0000256" key="8">
    <source>
        <dbReference type="SAM" id="Phobius"/>
    </source>
</evidence>
<feature type="domain" description="Major facilitator superfamily associated" evidence="9">
    <location>
        <begin position="12"/>
        <end position="363"/>
    </location>
</feature>
<keyword evidence="2" id="KW-0813">Transport</keyword>
<dbReference type="AlphaFoldDB" id="A0A7D4NQG0"/>
<feature type="transmembrane region" description="Helical" evidence="8">
    <location>
        <begin position="46"/>
        <end position="64"/>
    </location>
</feature>
<dbReference type="PIRSF" id="PIRSF004925">
    <property type="entry name" value="HcaT"/>
    <property type="match status" value="1"/>
</dbReference>
<evidence type="ECO:0000259" key="9">
    <source>
        <dbReference type="Pfam" id="PF12832"/>
    </source>
</evidence>
<dbReference type="KEGG" id="txa:HQN79_04250"/>
<sequence length="383" mass="43366">MDKRGVDTCKCWPLSLHYFFYFSLLGTILPYLGLYFNSLAFTPVEIGELLAVLMLTKVVAPNIWGIFSDRSGKPVFWVRVATFGALVLSAGLILFDSYWPLLFTLLLFSFFWHSSLPQFESYTFKRLGEDKHRYGQIRLWGSLGFIVAAVSLGWLFDRFGIAILPWAMSLLLLVVWLSTYLVKEQRFTEHAEHHSQHFLAIVRRPEVLSLLIVSFLVQASHGVYYSFFSIQMSELGISKTLISWLWALGVFAEIAVFWWMAALFRQYALRSLILIAIVLTVIRWVMTGQLDHYLYWILVAQLLHAASFGLFHASAIHLIDRYFTGAHHGKGQALFAASSHGLGGAVGMLTAGYAWQAGGAPLSYALMALSATFALVIAWRWVR</sequence>
<evidence type="ECO:0000256" key="4">
    <source>
        <dbReference type="ARBA" id="ARBA00022519"/>
    </source>
</evidence>
<keyword evidence="4" id="KW-0997">Cell inner membrane</keyword>
<accession>A0A7D4NQG0</accession>
<evidence type="ECO:0000256" key="3">
    <source>
        <dbReference type="ARBA" id="ARBA00022475"/>
    </source>
</evidence>
<dbReference type="GO" id="GO:0030395">
    <property type="term" value="F:lactose binding"/>
    <property type="evidence" value="ECO:0007669"/>
    <property type="project" value="TreeGrafter"/>
</dbReference>
<dbReference type="Pfam" id="PF12832">
    <property type="entry name" value="MFS_1_like"/>
    <property type="match status" value="1"/>
</dbReference>
<dbReference type="InterPro" id="IPR024989">
    <property type="entry name" value="MFS_assoc_dom"/>
</dbReference>
<feature type="transmembrane region" description="Helical" evidence="8">
    <location>
        <begin position="293"/>
        <end position="313"/>
    </location>
</feature>
<feature type="transmembrane region" description="Helical" evidence="8">
    <location>
        <begin position="334"/>
        <end position="355"/>
    </location>
</feature>
<evidence type="ECO:0000256" key="2">
    <source>
        <dbReference type="ARBA" id="ARBA00022448"/>
    </source>
</evidence>
<feature type="transmembrane region" description="Helical" evidence="8">
    <location>
        <begin position="361"/>
        <end position="382"/>
    </location>
</feature>
<gene>
    <name evidence="10" type="ORF">HQN79_04250</name>
</gene>
<evidence type="ECO:0000256" key="5">
    <source>
        <dbReference type="ARBA" id="ARBA00022692"/>
    </source>
</evidence>
<feature type="transmembrane region" description="Helical" evidence="8">
    <location>
        <begin position="76"/>
        <end position="95"/>
    </location>
</feature>
<keyword evidence="7 8" id="KW-0472">Membrane</keyword>
<protein>
    <submittedName>
        <fullName evidence="10">MFS transporter</fullName>
    </submittedName>
</protein>
<feature type="transmembrane region" description="Helical" evidence="8">
    <location>
        <begin position="162"/>
        <end position="182"/>
    </location>
</feature>
<keyword evidence="5 8" id="KW-0812">Transmembrane</keyword>
<dbReference type="PANTHER" id="PTHR23522">
    <property type="entry name" value="BLL5896 PROTEIN"/>
    <property type="match status" value="1"/>
</dbReference>
<evidence type="ECO:0000313" key="11">
    <source>
        <dbReference type="Proteomes" id="UP000504724"/>
    </source>
</evidence>
<dbReference type="EMBL" id="CP054020">
    <property type="protein sequence ID" value="QKI88832.1"/>
    <property type="molecule type" value="Genomic_DNA"/>
</dbReference>
<dbReference type="Proteomes" id="UP000504724">
    <property type="component" value="Chromosome"/>
</dbReference>
<dbReference type="SUPFAM" id="SSF103473">
    <property type="entry name" value="MFS general substrate transporter"/>
    <property type="match status" value="1"/>
</dbReference>
<comment type="subcellular location">
    <subcellularLocation>
        <location evidence="1">Cell inner membrane</location>
        <topology evidence="1">Multi-pass membrane protein</topology>
    </subcellularLocation>
</comment>
<dbReference type="InterPro" id="IPR026032">
    <property type="entry name" value="HcaT-like"/>
</dbReference>
<dbReference type="PANTHER" id="PTHR23522:SF10">
    <property type="entry name" value="3-PHENYLPROPIONIC ACID TRANSPORTER-RELATED"/>
    <property type="match status" value="1"/>
</dbReference>
<feature type="transmembrane region" description="Helical" evidence="8">
    <location>
        <begin position="139"/>
        <end position="156"/>
    </location>
</feature>
<feature type="transmembrane region" description="Helical" evidence="8">
    <location>
        <begin position="12"/>
        <end position="34"/>
    </location>
</feature>